<protein>
    <submittedName>
        <fullName evidence="10">Rod shape-determining protein MreD</fullName>
    </submittedName>
</protein>
<keyword evidence="3" id="KW-1003">Cell membrane</keyword>
<dbReference type="Pfam" id="PF04093">
    <property type="entry name" value="MreD"/>
    <property type="match status" value="1"/>
</dbReference>
<dbReference type="OrthoDB" id="3176916at2"/>
<dbReference type="GO" id="GO:0008360">
    <property type="term" value="P:regulation of cell shape"/>
    <property type="evidence" value="ECO:0007669"/>
    <property type="project" value="UniProtKB-KW"/>
</dbReference>
<dbReference type="GeneID" id="98003241"/>
<proteinExistence type="inferred from homology"/>
<dbReference type="AlphaFoldDB" id="B6GBQ7"/>
<evidence type="ECO:0000256" key="5">
    <source>
        <dbReference type="ARBA" id="ARBA00022960"/>
    </source>
</evidence>
<dbReference type="InterPro" id="IPR007227">
    <property type="entry name" value="Cell_shape_determining_MreD"/>
</dbReference>
<comment type="caution">
    <text evidence="10">The sequence shown here is derived from an EMBL/GenBank/DDBJ whole genome shotgun (WGS) entry which is preliminary data.</text>
</comment>
<dbReference type="EMBL" id="ABXJ01000082">
    <property type="protein sequence ID" value="EEA90271.1"/>
    <property type="molecule type" value="Genomic_DNA"/>
</dbReference>
<keyword evidence="11" id="KW-1185">Reference proteome</keyword>
<dbReference type="NCBIfam" id="TIGR03426">
    <property type="entry name" value="shape_MreD"/>
    <property type="match status" value="1"/>
</dbReference>
<dbReference type="STRING" id="445975.COLSTE_01521"/>
<keyword evidence="7 9" id="KW-0472">Membrane</keyword>
<keyword evidence="6 9" id="KW-1133">Transmembrane helix</keyword>
<organism evidence="10 11">
    <name type="scientific">Collinsella stercoris DSM 13279</name>
    <dbReference type="NCBI Taxonomy" id="445975"/>
    <lineage>
        <taxon>Bacteria</taxon>
        <taxon>Bacillati</taxon>
        <taxon>Actinomycetota</taxon>
        <taxon>Coriobacteriia</taxon>
        <taxon>Coriobacteriales</taxon>
        <taxon>Coriobacteriaceae</taxon>
        <taxon>Collinsella</taxon>
    </lineage>
</organism>
<dbReference type="GO" id="GO:0005886">
    <property type="term" value="C:plasma membrane"/>
    <property type="evidence" value="ECO:0007669"/>
    <property type="project" value="UniProtKB-SubCell"/>
</dbReference>
<gene>
    <name evidence="10" type="primary">mreD</name>
    <name evidence="10" type="ORF">COLSTE_01521</name>
</gene>
<keyword evidence="4 9" id="KW-0812">Transmembrane</keyword>
<feature type="transmembrane region" description="Helical" evidence="9">
    <location>
        <begin position="135"/>
        <end position="160"/>
    </location>
</feature>
<dbReference type="eggNOG" id="COG2891">
    <property type="taxonomic scope" value="Bacteria"/>
</dbReference>
<dbReference type="Proteomes" id="UP000003560">
    <property type="component" value="Unassembled WGS sequence"/>
</dbReference>
<evidence type="ECO:0000256" key="2">
    <source>
        <dbReference type="ARBA" id="ARBA00007776"/>
    </source>
</evidence>
<evidence type="ECO:0000313" key="10">
    <source>
        <dbReference type="EMBL" id="EEA90271.1"/>
    </source>
</evidence>
<evidence type="ECO:0000256" key="4">
    <source>
        <dbReference type="ARBA" id="ARBA00022692"/>
    </source>
</evidence>
<name>B6GBQ7_9ACTN</name>
<feature type="transmembrane region" description="Helical" evidence="9">
    <location>
        <begin position="76"/>
        <end position="95"/>
    </location>
</feature>
<comment type="subcellular location">
    <subcellularLocation>
        <location evidence="1">Cell membrane</location>
        <topology evidence="1">Multi-pass membrane protein</topology>
    </subcellularLocation>
</comment>
<feature type="transmembrane region" description="Helical" evidence="9">
    <location>
        <begin position="12"/>
        <end position="30"/>
    </location>
</feature>
<reference evidence="10 11" key="2">
    <citation type="submission" date="2008-10" db="EMBL/GenBank/DDBJ databases">
        <authorList>
            <person name="Fulton L."/>
            <person name="Clifton S."/>
            <person name="Fulton B."/>
            <person name="Xu J."/>
            <person name="Minx P."/>
            <person name="Pepin K.H."/>
            <person name="Johnson M."/>
            <person name="Thiruvilangam P."/>
            <person name="Bhonagiri V."/>
            <person name="Nash W.E."/>
            <person name="Mardis E.R."/>
            <person name="Wilson R.K."/>
        </authorList>
    </citation>
    <scope>NUCLEOTIDE SEQUENCE [LARGE SCALE GENOMIC DNA]</scope>
    <source>
        <strain evidence="10 11">DSM 13279</strain>
    </source>
</reference>
<evidence type="ECO:0000256" key="1">
    <source>
        <dbReference type="ARBA" id="ARBA00004651"/>
    </source>
</evidence>
<feature type="transmembrane region" description="Helical" evidence="9">
    <location>
        <begin position="107"/>
        <end position="129"/>
    </location>
</feature>
<evidence type="ECO:0000256" key="8">
    <source>
        <dbReference type="SAM" id="MobiDB-lite"/>
    </source>
</evidence>
<evidence type="ECO:0000256" key="7">
    <source>
        <dbReference type="ARBA" id="ARBA00023136"/>
    </source>
</evidence>
<accession>B6GBQ7</accession>
<reference evidence="10 11" key="1">
    <citation type="submission" date="2008-10" db="EMBL/GenBank/DDBJ databases">
        <title>Draft genome sequence of Collinsella stercoris (DSM 13279).</title>
        <authorList>
            <person name="Sudarsanam P."/>
            <person name="Ley R."/>
            <person name="Guruge J."/>
            <person name="Turnbaugh P.J."/>
            <person name="Mahowald M."/>
            <person name="Liep D."/>
            <person name="Gordon J."/>
        </authorList>
    </citation>
    <scope>NUCLEOTIDE SEQUENCE [LARGE SCALE GENOMIC DNA]</scope>
    <source>
        <strain evidence="10 11">DSM 13279</strain>
    </source>
</reference>
<evidence type="ECO:0000256" key="9">
    <source>
        <dbReference type="SAM" id="Phobius"/>
    </source>
</evidence>
<sequence length="188" mass="19537">MGLELNNSGRTRSAFIATIVACAVLQVALAPQISLFGGRFNFMLVLTASLAISGDSRALVYIGFFSGLFYDLTTTSPVGFMALLLAVMGYAVALMSRGLSSGLGMQTVRVVVLAVIAVNVLYGLGLFFMGIESNVLISVGVHGLASSLLDLVACVPLLILGGQGGAHGRTGRGRRGLSYGGTRYKGLR</sequence>
<feature type="region of interest" description="Disordered" evidence="8">
    <location>
        <begin position="166"/>
        <end position="188"/>
    </location>
</feature>
<evidence type="ECO:0000313" key="11">
    <source>
        <dbReference type="Proteomes" id="UP000003560"/>
    </source>
</evidence>
<keyword evidence="5" id="KW-0133">Cell shape</keyword>
<evidence type="ECO:0000256" key="6">
    <source>
        <dbReference type="ARBA" id="ARBA00022989"/>
    </source>
</evidence>
<evidence type="ECO:0000256" key="3">
    <source>
        <dbReference type="ARBA" id="ARBA00022475"/>
    </source>
</evidence>
<comment type="similarity">
    <text evidence="2">Belongs to the MreD family.</text>
</comment>
<dbReference type="HOGENOM" id="CLU_123189_0_0_11"/>
<dbReference type="RefSeq" id="WP_006721160.1">
    <property type="nucleotide sequence ID" value="NZ_CP085935.1"/>
</dbReference>